<keyword evidence="6 9" id="KW-1133">Transmembrane helix</keyword>
<keyword evidence="7 9" id="KW-0472">Membrane</keyword>
<evidence type="ECO:0000256" key="6">
    <source>
        <dbReference type="ARBA" id="ARBA00022989"/>
    </source>
</evidence>
<comment type="subcellular location">
    <subcellularLocation>
        <location evidence="1 9">Cell inner membrane</location>
        <topology evidence="1 9">Multi-pass membrane protein</topology>
    </subcellularLocation>
</comment>
<feature type="domain" description="Tripartite ATP-independent periplasmic transporters DctQ component" evidence="10">
    <location>
        <begin position="41"/>
        <end position="169"/>
    </location>
</feature>
<gene>
    <name evidence="11" type="ORF">SAMN04488050_105103</name>
</gene>
<organism evidence="11 12">
    <name type="scientific">Alloyangia pacifica</name>
    <dbReference type="NCBI Taxonomy" id="311180"/>
    <lineage>
        <taxon>Bacteria</taxon>
        <taxon>Pseudomonadati</taxon>
        <taxon>Pseudomonadota</taxon>
        <taxon>Alphaproteobacteria</taxon>
        <taxon>Rhodobacterales</taxon>
        <taxon>Roseobacteraceae</taxon>
        <taxon>Alloyangia</taxon>
    </lineage>
</organism>
<reference evidence="12" key="1">
    <citation type="submission" date="2016-10" db="EMBL/GenBank/DDBJ databases">
        <authorList>
            <person name="Varghese N."/>
            <person name="Submissions S."/>
        </authorList>
    </citation>
    <scope>NUCLEOTIDE SEQUENCE [LARGE SCALE GENOMIC DNA]</scope>
    <source>
        <strain evidence="12">DSM 26894</strain>
    </source>
</reference>
<dbReference type="RefSeq" id="WP_092424274.1">
    <property type="nucleotide sequence ID" value="NZ_FNCL01000005.1"/>
</dbReference>
<dbReference type="GO" id="GO:0005886">
    <property type="term" value="C:plasma membrane"/>
    <property type="evidence" value="ECO:0007669"/>
    <property type="project" value="UniProtKB-SubCell"/>
</dbReference>
<evidence type="ECO:0000256" key="4">
    <source>
        <dbReference type="ARBA" id="ARBA00022519"/>
    </source>
</evidence>
<comment type="function">
    <text evidence="9">Part of the tripartite ATP-independent periplasmic (TRAP) transport system.</text>
</comment>
<dbReference type="GO" id="GO:0015740">
    <property type="term" value="P:C4-dicarboxylate transport"/>
    <property type="evidence" value="ECO:0007669"/>
    <property type="project" value="TreeGrafter"/>
</dbReference>
<evidence type="ECO:0000256" key="9">
    <source>
        <dbReference type="RuleBase" id="RU369079"/>
    </source>
</evidence>
<evidence type="ECO:0000256" key="5">
    <source>
        <dbReference type="ARBA" id="ARBA00022692"/>
    </source>
</evidence>
<keyword evidence="4 9" id="KW-0997">Cell inner membrane</keyword>
<proteinExistence type="inferred from homology"/>
<accession>A0A1I6SWA3</accession>
<evidence type="ECO:0000313" key="12">
    <source>
        <dbReference type="Proteomes" id="UP000199392"/>
    </source>
</evidence>
<evidence type="ECO:0000313" key="11">
    <source>
        <dbReference type="EMBL" id="SFS81226.1"/>
    </source>
</evidence>
<keyword evidence="12" id="KW-1185">Reference proteome</keyword>
<evidence type="ECO:0000256" key="1">
    <source>
        <dbReference type="ARBA" id="ARBA00004429"/>
    </source>
</evidence>
<dbReference type="InterPro" id="IPR055348">
    <property type="entry name" value="DctQ"/>
</dbReference>
<dbReference type="STRING" id="311180.SAMN04488050_105103"/>
<dbReference type="PANTHER" id="PTHR35011:SF2">
    <property type="entry name" value="2,3-DIKETO-L-GULONATE TRAP TRANSPORTER SMALL PERMEASE PROTEIN YIAM"/>
    <property type="match status" value="1"/>
</dbReference>
<evidence type="ECO:0000256" key="8">
    <source>
        <dbReference type="ARBA" id="ARBA00038436"/>
    </source>
</evidence>
<dbReference type="Proteomes" id="UP000199392">
    <property type="component" value="Unassembled WGS sequence"/>
</dbReference>
<keyword evidence="5 9" id="KW-0812">Transmembrane</keyword>
<feature type="transmembrane region" description="Helical" evidence="9">
    <location>
        <begin position="104"/>
        <end position="123"/>
    </location>
</feature>
<dbReference type="InterPro" id="IPR007387">
    <property type="entry name" value="TRAP_DctQ"/>
</dbReference>
<dbReference type="PANTHER" id="PTHR35011">
    <property type="entry name" value="2,3-DIKETO-L-GULONATE TRAP TRANSPORTER SMALL PERMEASE PROTEIN YIAM"/>
    <property type="match status" value="1"/>
</dbReference>
<comment type="caution">
    <text evidence="9">Lacks conserved residue(s) required for the propagation of feature annotation.</text>
</comment>
<feature type="transmembrane region" description="Helical" evidence="9">
    <location>
        <begin position="67"/>
        <end position="92"/>
    </location>
</feature>
<evidence type="ECO:0000256" key="2">
    <source>
        <dbReference type="ARBA" id="ARBA00022448"/>
    </source>
</evidence>
<evidence type="ECO:0000259" key="10">
    <source>
        <dbReference type="Pfam" id="PF04290"/>
    </source>
</evidence>
<feature type="transmembrane region" description="Helical" evidence="9">
    <location>
        <begin position="12"/>
        <end position="29"/>
    </location>
</feature>
<dbReference type="GO" id="GO:0022857">
    <property type="term" value="F:transmembrane transporter activity"/>
    <property type="evidence" value="ECO:0007669"/>
    <property type="project" value="UniProtKB-UniRule"/>
</dbReference>
<keyword evidence="3" id="KW-1003">Cell membrane</keyword>
<comment type="similarity">
    <text evidence="8 9">Belongs to the TRAP transporter small permease family.</text>
</comment>
<dbReference type="Pfam" id="PF04290">
    <property type="entry name" value="DctQ"/>
    <property type="match status" value="1"/>
</dbReference>
<dbReference type="AlphaFoldDB" id="A0A1I6SWA3"/>
<feature type="transmembrane region" description="Helical" evidence="9">
    <location>
        <begin position="35"/>
        <end position="55"/>
    </location>
</feature>
<protein>
    <recommendedName>
        <fullName evidence="9">TRAP transporter small permease protein</fullName>
    </recommendedName>
</protein>
<sequence length="183" mass="18995">MSAAARTGQRPSGLVLAISQVVILALDWSGRVIAVASLGFMFALLLVNVVLRYTLGEGIAWAYEIHALLLPWLVAGGVVIAAARGVNIAITLLPDVLGLGARRVLILAVHTAVLVTCLSVLASSQPILKASTFQTLATLGIKQVWGYSSLIYAFAGMAVIAALELLSVLAGKSVDPADISSFS</sequence>
<comment type="subunit">
    <text evidence="9">The complex comprises the extracytoplasmic solute receptor protein and the two transmembrane proteins.</text>
</comment>
<dbReference type="OrthoDB" id="9791324at2"/>
<keyword evidence="2 9" id="KW-0813">Transport</keyword>
<feature type="transmembrane region" description="Helical" evidence="9">
    <location>
        <begin position="144"/>
        <end position="163"/>
    </location>
</feature>
<dbReference type="EMBL" id="FOZW01000005">
    <property type="protein sequence ID" value="SFS81226.1"/>
    <property type="molecule type" value="Genomic_DNA"/>
</dbReference>
<name>A0A1I6SWA3_9RHOB</name>
<evidence type="ECO:0000256" key="7">
    <source>
        <dbReference type="ARBA" id="ARBA00023136"/>
    </source>
</evidence>
<evidence type="ECO:0000256" key="3">
    <source>
        <dbReference type="ARBA" id="ARBA00022475"/>
    </source>
</evidence>